<name>A0A165CY43_EXIGL</name>
<organism evidence="2 3">
    <name type="scientific">Exidia glandulosa HHB12029</name>
    <dbReference type="NCBI Taxonomy" id="1314781"/>
    <lineage>
        <taxon>Eukaryota</taxon>
        <taxon>Fungi</taxon>
        <taxon>Dikarya</taxon>
        <taxon>Basidiomycota</taxon>
        <taxon>Agaricomycotina</taxon>
        <taxon>Agaricomycetes</taxon>
        <taxon>Auriculariales</taxon>
        <taxon>Exidiaceae</taxon>
        <taxon>Exidia</taxon>
    </lineage>
</organism>
<gene>
    <name evidence="2" type="ORF">EXIGLDRAFT_777577</name>
</gene>
<protein>
    <submittedName>
        <fullName evidence="2">Uncharacterized protein</fullName>
    </submittedName>
</protein>
<dbReference type="EMBL" id="KV426272">
    <property type="protein sequence ID" value="KZV83413.1"/>
    <property type="molecule type" value="Genomic_DNA"/>
</dbReference>
<reference evidence="2 3" key="1">
    <citation type="journal article" date="2016" name="Mol. Biol. Evol.">
        <title>Comparative Genomics of Early-Diverging Mushroom-Forming Fungi Provides Insights into the Origins of Lignocellulose Decay Capabilities.</title>
        <authorList>
            <person name="Nagy L.G."/>
            <person name="Riley R."/>
            <person name="Tritt A."/>
            <person name="Adam C."/>
            <person name="Daum C."/>
            <person name="Floudas D."/>
            <person name="Sun H."/>
            <person name="Yadav J.S."/>
            <person name="Pangilinan J."/>
            <person name="Larsson K.H."/>
            <person name="Matsuura K."/>
            <person name="Barry K."/>
            <person name="Labutti K."/>
            <person name="Kuo R."/>
            <person name="Ohm R.A."/>
            <person name="Bhattacharya S.S."/>
            <person name="Shirouzu T."/>
            <person name="Yoshinaga Y."/>
            <person name="Martin F.M."/>
            <person name="Grigoriev I.V."/>
            <person name="Hibbett D.S."/>
        </authorList>
    </citation>
    <scope>NUCLEOTIDE SEQUENCE [LARGE SCALE GENOMIC DNA]</scope>
    <source>
        <strain evidence="2 3">HHB12029</strain>
    </source>
</reference>
<accession>A0A165CY43</accession>
<dbReference type="Proteomes" id="UP000077266">
    <property type="component" value="Unassembled WGS sequence"/>
</dbReference>
<evidence type="ECO:0000256" key="1">
    <source>
        <dbReference type="SAM" id="MobiDB-lite"/>
    </source>
</evidence>
<feature type="compositionally biased region" description="Basic and acidic residues" evidence="1">
    <location>
        <begin position="127"/>
        <end position="151"/>
    </location>
</feature>
<evidence type="ECO:0000313" key="3">
    <source>
        <dbReference type="Proteomes" id="UP000077266"/>
    </source>
</evidence>
<evidence type="ECO:0000313" key="2">
    <source>
        <dbReference type="EMBL" id="KZV83413.1"/>
    </source>
</evidence>
<keyword evidence="3" id="KW-1185">Reference proteome</keyword>
<dbReference type="AlphaFoldDB" id="A0A165CY43"/>
<sequence length="630" mass="68869">MPFPPTIQRELQELARACAEAARDANKEKPDTVSHDELFASLERALTVALASTGADVGDRGSKTTETPAVPTDEPDVADRLPPGVHAAVKTAVDDFMGANFWKNTAVDTSGVTPSTVIAFLKNKVESPATERPRRIPQTREHAAGPGKETRAPTGFVPVADKTVLSTSGTVPAVAPAPTSEPQVVQKNLASFLALSNPPSRADSLVRLVVIATITLATDWLPFYAILQVYAPRIIRLIVKSDVMPFARNMLEIEGLVDRIVDAGAPLLRVLYWNTPLAHKNRGADCPFAVPGVAPALWCLSIHPWQLASFKPGCGFPSVQVFRALAPLEKKPFARDTYRVEVIRRFFPDFSGALWLFIPLTDLYPMIVSPKRLTKLSTVVWVQSIVSEWNKKDTVADTFHNLSMHRVPLVVIVDPLSDMMSFAVDRVSRLVHRMTVVRAGGRTRAALETDAVGPQLKCWLFDGVTSSHIRSLVHAGQLTKIRFLTLSTYHIREDLAALFVSSPSSLEGLELLLAEPGDGLERSVLEYAEQKWTCPLLRHIKIALRVPKSVQTSELRAIANPRIANTVSARILSTFILHHSFEKRASMIVTLCLTALAEGASEGLAILKAVVGDVKQYALDEEGTPVLVKD</sequence>
<feature type="region of interest" description="Disordered" evidence="1">
    <location>
        <begin position="53"/>
        <end position="82"/>
    </location>
</feature>
<feature type="region of interest" description="Disordered" evidence="1">
    <location>
        <begin position="127"/>
        <end position="154"/>
    </location>
</feature>
<proteinExistence type="predicted"/>
<dbReference type="InParanoid" id="A0A165CY43"/>